<gene>
    <name evidence="2" type="ORF">E5676_scaffold383G00110</name>
    <name evidence="1" type="ORF">E6C27_scaffold163G001110</name>
</gene>
<dbReference type="PANTHER" id="PTHR45835:SF108">
    <property type="entry name" value="INTEGRASE ZINC-BINDING DOMAIN-CONTAINING PROTEIN"/>
    <property type="match status" value="1"/>
</dbReference>
<evidence type="ECO:0000313" key="1">
    <source>
        <dbReference type="EMBL" id="KAA0049644.1"/>
    </source>
</evidence>
<dbReference type="AlphaFoldDB" id="A0A5D3CAL8"/>
<dbReference type="GO" id="GO:0003676">
    <property type="term" value="F:nucleic acid binding"/>
    <property type="evidence" value="ECO:0007669"/>
    <property type="project" value="InterPro"/>
</dbReference>
<dbReference type="OrthoDB" id="1938712at2759"/>
<dbReference type="PANTHER" id="PTHR45835">
    <property type="entry name" value="YALI0A06105P"/>
    <property type="match status" value="1"/>
</dbReference>
<sequence length="304" mass="34123">MNVVANAHSRKISHSAALITRQTPLYQDFERAEIAVSVGVVDLQLAQLSVQLTLRQNIVVTQCNDPYLVEKWENVSEWKWENVSMDFITGLPRTLRGFTVIWIVVDRLTKSAHFIPGKSTYTASKWAQLYLTEIAAMGTSFQATISMTPFEAFYGKCCRSPICWNEEYVSDPSHVVDYEPLEIDENLSYTERPVGILAREPSLQSLPLIRRISLAVDTNIALRLRRCPPRNADVQSFVATPIFDPPLHLTEVTLEFFGFTASLVGVNSPLLGWFCFDADLNKNFSYISGKGNAKGKPARGKKDA</sequence>
<comment type="caution">
    <text evidence="2">The sequence shown here is derived from an EMBL/GenBank/DDBJ whole genome shotgun (WGS) entry which is preliminary data.</text>
</comment>
<organism evidence="2 4">
    <name type="scientific">Cucumis melo var. makuwa</name>
    <name type="common">Oriental melon</name>
    <dbReference type="NCBI Taxonomy" id="1194695"/>
    <lineage>
        <taxon>Eukaryota</taxon>
        <taxon>Viridiplantae</taxon>
        <taxon>Streptophyta</taxon>
        <taxon>Embryophyta</taxon>
        <taxon>Tracheophyta</taxon>
        <taxon>Spermatophyta</taxon>
        <taxon>Magnoliopsida</taxon>
        <taxon>eudicotyledons</taxon>
        <taxon>Gunneridae</taxon>
        <taxon>Pentapetalae</taxon>
        <taxon>rosids</taxon>
        <taxon>fabids</taxon>
        <taxon>Cucurbitales</taxon>
        <taxon>Cucurbitaceae</taxon>
        <taxon>Benincaseae</taxon>
        <taxon>Cucumis</taxon>
    </lineage>
</organism>
<evidence type="ECO:0000313" key="4">
    <source>
        <dbReference type="Proteomes" id="UP000321947"/>
    </source>
</evidence>
<reference evidence="3 4" key="1">
    <citation type="submission" date="2019-08" db="EMBL/GenBank/DDBJ databases">
        <title>Draft genome sequences of two oriental melons (Cucumis melo L. var makuwa).</title>
        <authorList>
            <person name="Kwon S.-Y."/>
        </authorList>
    </citation>
    <scope>NUCLEOTIDE SEQUENCE [LARGE SCALE GENOMIC DNA]</scope>
    <source>
        <strain evidence="4">cv. Chang Bougi</strain>
        <strain evidence="3">cv. SW 3</strain>
        <tissue evidence="2">Leaf</tissue>
    </source>
</reference>
<protein>
    <submittedName>
        <fullName evidence="2">Pol protein</fullName>
    </submittedName>
</protein>
<dbReference type="Proteomes" id="UP000321947">
    <property type="component" value="Unassembled WGS sequence"/>
</dbReference>
<evidence type="ECO:0000313" key="3">
    <source>
        <dbReference type="Proteomes" id="UP000321393"/>
    </source>
</evidence>
<dbReference type="SUPFAM" id="SSF53098">
    <property type="entry name" value="Ribonuclease H-like"/>
    <property type="match status" value="1"/>
</dbReference>
<dbReference type="InterPro" id="IPR012337">
    <property type="entry name" value="RNaseH-like_sf"/>
</dbReference>
<dbReference type="Proteomes" id="UP000321393">
    <property type="component" value="Unassembled WGS sequence"/>
</dbReference>
<name>A0A5D3CAL8_CUCMM</name>
<dbReference type="InterPro" id="IPR036397">
    <property type="entry name" value="RNaseH_sf"/>
</dbReference>
<proteinExistence type="predicted"/>
<dbReference type="EMBL" id="SSTD01012164">
    <property type="protein sequence ID" value="TYK08903.1"/>
    <property type="molecule type" value="Genomic_DNA"/>
</dbReference>
<dbReference type="STRING" id="1194695.A0A5D3CAL8"/>
<dbReference type="Gene3D" id="3.30.420.10">
    <property type="entry name" value="Ribonuclease H-like superfamily/Ribonuclease H"/>
    <property type="match status" value="1"/>
</dbReference>
<evidence type="ECO:0000313" key="2">
    <source>
        <dbReference type="EMBL" id="TYK08903.1"/>
    </source>
</evidence>
<dbReference type="EMBL" id="SSTE01012141">
    <property type="protein sequence ID" value="KAA0049644.1"/>
    <property type="molecule type" value="Genomic_DNA"/>
</dbReference>
<accession>A0A5D3CAL8</accession>